<organism evidence="2 3">
    <name type="scientific">Engystomops pustulosus</name>
    <name type="common">Tungara frog</name>
    <name type="synonym">Physalaemus pustulosus</name>
    <dbReference type="NCBI Taxonomy" id="76066"/>
    <lineage>
        <taxon>Eukaryota</taxon>
        <taxon>Metazoa</taxon>
        <taxon>Chordata</taxon>
        <taxon>Craniata</taxon>
        <taxon>Vertebrata</taxon>
        <taxon>Euteleostomi</taxon>
        <taxon>Amphibia</taxon>
        <taxon>Batrachia</taxon>
        <taxon>Anura</taxon>
        <taxon>Neobatrachia</taxon>
        <taxon>Hyloidea</taxon>
        <taxon>Leptodactylidae</taxon>
        <taxon>Leiuperinae</taxon>
        <taxon>Engystomops</taxon>
    </lineage>
</organism>
<proteinExistence type="predicted"/>
<name>A0AAV7D542_ENGPU</name>
<feature type="region of interest" description="Disordered" evidence="1">
    <location>
        <begin position="59"/>
        <end position="97"/>
    </location>
</feature>
<comment type="caution">
    <text evidence="2">The sequence shown here is derived from an EMBL/GenBank/DDBJ whole genome shotgun (WGS) entry which is preliminary data.</text>
</comment>
<reference evidence="2" key="1">
    <citation type="thesis" date="2020" institute="ProQuest LLC" country="789 East Eisenhower Parkway, Ann Arbor, MI, USA">
        <title>Comparative Genomics and Chromosome Evolution.</title>
        <authorList>
            <person name="Mudd A.B."/>
        </authorList>
    </citation>
    <scope>NUCLEOTIDE SEQUENCE</scope>
    <source>
        <strain evidence="2">237g6f4</strain>
        <tissue evidence="2">Blood</tissue>
    </source>
</reference>
<dbReference type="Proteomes" id="UP000824782">
    <property type="component" value="Unassembled WGS sequence"/>
</dbReference>
<dbReference type="EMBL" id="WNYA01000001">
    <property type="protein sequence ID" value="KAG8592565.1"/>
    <property type="molecule type" value="Genomic_DNA"/>
</dbReference>
<evidence type="ECO:0000313" key="3">
    <source>
        <dbReference type="Proteomes" id="UP000824782"/>
    </source>
</evidence>
<evidence type="ECO:0000256" key="1">
    <source>
        <dbReference type="SAM" id="MobiDB-lite"/>
    </source>
</evidence>
<keyword evidence="3" id="KW-1185">Reference proteome</keyword>
<sequence length="97" mass="11349">MGMSSVWGLCGMCQCRDHYLFFQFKQATTIRNYALYHLYYIECHLFCHLPMRSYIRRPHNPRASTENPRACLGYHSSESRTGFEQTKDHPPALQGTS</sequence>
<accession>A0AAV7D542</accession>
<gene>
    <name evidence="2" type="ORF">GDO81_000544</name>
</gene>
<dbReference type="AlphaFoldDB" id="A0AAV7D542"/>
<protein>
    <submittedName>
        <fullName evidence="2">Uncharacterized protein</fullName>
    </submittedName>
</protein>
<evidence type="ECO:0000313" key="2">
    <source>
        <dbReference type="EMBL" id="KAG8592565.1"/>
    </source>
</evidence>